<dbReference type="Proteomes" id="UP000611640">
    <property type="component" value="Chromosome"/>
</dbReference>
<evidence type="ECO:0008006" key="3">
    <source>
        <dbReference type="Google" id="ProtNLM"/>
    </source>
</evidence>
<keyword evidence="2" id="KW-1185">Reference proteome</keyword>
<reference evidence="1 2" key="1">
    <citation type="submission" date="2020-08" db="EMBL/GenBank/DDBJ databases">
        <title>Whole genome shotgun sequence of Actinocatenispora thailandica NBRC 105041.</title>
        <authorList>
            <person name="Komaki H."/>
            <person name="Tamura T."/>
        </authorList>
    </citation>
    <scope>NUCLEOTIDE SEQUENCE [LARGE SCALE GENOMIC DNA]</scope>
    <source>
        <strain evidence="1 2">NBRC 105041</strain>
    </source>
</reference>
<dbReference type="KEGG" id="atl:Athai_30960"/>
<dbReference type="EMBL" id="AP023355">
    <property type="protein sequence ID" value="BCJ35593.1"/>
    <property type="molecule type" value="Genomic_DNA"/>
</dbReference>
<dbReference type="SUPFAM" id="SSF109854">
    <property type="entry name" value="DinB/YfiT-like putative metalloenzymes"/>
    <property type="match status" value="1"/>
</dbReference>
<sequence length="169" mass="18853">MSWIAPEIKRVDEPFVGDERAVLEGLLEWHRATLLHQCAGLTGEQLARWAVPPSNLSLLGLVRHMADVERQWFRRRFGGAELPELYPGSDADFEQADPAGAAEDYATLVAEQEGARAAVAALSLDATFEHPKLGTMSLRWCYAHMLEEYARHNGHADFLRERIDGRTGG</sequence>
<accession>A0A7R7DPU4</accession>
<evidence type="ECO:0000313" key="2">
    <source>
        <dbReference type="Proteomes" id="UP000611640"/>
    </source>
</evidence>
<name>A0A7R7DPU4_9ACTN</name>
<evidence type="ECO:0000313" key="1">
    <source>
        <dbReference type="EMBL" id="BCJ35593.1"/>
    </source>
</evidence>
<protein>
    <recommendedName>
        <fullName evidence="3">Mini-circle protein</fullName>
    </recommendedName>
</protein>
<dbReference type="InterPro" id="IPR034660">
    <property type="entry name" value="DinB/YfiT-like"/>
</dbReference>
<dbReference type="AlphaFoldDB" id="A0A7R7DPU4"/>
<dbReference type="InterPro" id="IPR007061">
    <property type="entry name" value="MST-like"/>
</dbReference>
<dbReference type="Pfam" id="PF04978">
    <property type="entry name" value="MST"/>
    <property type="match status" value="1"/>
</dbReference>
<dbReference type="RefSeq" id="WP_203962095.1">
    <property type="nucleotide sequence ID" value="NZ_AP023355.1"/>
</dbReference>
<gene>
    <name evidence="1" type="ORF">Athai_30960</name>
</gene>
<organism evidence="1 2">
    <name type="scientific">Actinocatenispora thailandica</name>
    <dbReference type="NCBI Taxonomy" id="227318"/>
    <lineage>
        <taxon>Bacteria</taxon>
        <taxon>Bacillati</taxon>
        <taxon>Actinomycetota</taxon>
        <taxon>Actinomycetes</taxon>
        <taxon>Micromonosporales</taxon>
        <taxon>Micromonosporaceae</taxon>
        <taxon>Actinocatenispora</taxon>
    </lineage>
</organism>
<proteinExistence type="predicted"/>
<dbReference type="Gene3D" id="1.20.120.450">
    <property type="entry name" value="dinb family like domain"/>
    <property type="match status" value="1"/>
</dbReference>